<protein>
    <submittedName>
        <fullName evidence="1">Uncharacterized protein</fullName>
    </submittedName>
</protein>
<evidence type="ECO:0000313" key="1">
    <source>
        <dbReference type="EMBL" id="MBX49755.1"/>
    </source>
</evidence>
<reference evidence="1" key="1">
    <citation type="submission" date="2018-02" db="EMBL/GenBank/DDBJ databases">
        <title>Rhizophora mucronata_Transcriptome.</title>
        <authorList>
            <person name="Meera S.P."/>
            <person name="Sreeshan A."/>
            <person name="Augustine A."/>
        </authorList>
    </citation>
    <scope>NUCLEOTIDE SEQUENCE</scope>
    <source>
        <tissue evidence="1">Leaf</tissue>
    </source>
</reference>
<sequence>MSYMLLCIKICPMAL</sequence>
<organism evidence="1">
    <name type="scientific">Rhizophora mucronata</name>
    <name type="common">Asiatic mangrove</name>
    <dbReference type="NCBI Taxonomy" id="61149"/>
    <lineage>
        <taxon>Eukaryota</taxon>
        <taxon>Viridiplantae</taxon>
        <taxon>Streptophyta</taxon>
        <taxon>Embryophyta</taxon>
        <taxon>Tracheophyta</taxon>
        <taxon>Spermatophyta</taxon>
        <taxon>Magnoliopsida</taxon>
        <taxon>eudicotyledons</taxon>
        <taxon>Gunneridae</taxon>
        <taxon>Pentapetalae</taxon>
        <taxon>rosids</taxon>
        <taxon>fabids</taxon>
        <taxon>Malpighiales</taxon>
        <taxon>Rhizophoraceae</taxon>
        <taxon>Rhizophora</taxon>
    </lineage>
</organism>
<accession>A0A2P2P4S6</accession>
<name>A0A2P2P4S6_RHIMU</name>
<proteinExistence type="predicted"/>
<dbReference type="EMBL" id="GGEC01069271">
    <property type="protein sequence ID" value="MBX49755.1"/>
    <property type="molecule type" value="Transcribed_RNA"/>
</dbReference>